<dbReference type="Gene3D" id="1.20.120.350">
    <property type="entry name" value="Voltage-gated potassium channels. Chain C"/>
    <property type="match status" value="1"/>
</dbReference>
<feature type="region of interest" description="Disordered" evidence="13">
    <location>
        <begin position="1"/>
        <end position="21"/>
    </location>
</feature>
<dbReference type="GO" id="GO:0008331">
    <property type="term" value="F:high voltage-gated calcium channel activity"/>
    <property type="evidence" value="ECO:0007669"/>
    <property type="project" value="TreeGrafter"/>
</dbReference>
<dbReference type="GO" id="GO:0005891">
    <property type="term" value="C:voltage-gated calcium channel complex"/>
    <property type="evidence" value="ECO:0007669"/>
    <property type="project" value="TreeGrafter"/>
</dbReference>
<evidence type="ECO:0000256" key="14">
    <source>
        <dbReference type="SAM" id="Phobius"/>
    </source>
</evidence>
<evidence type="ECO:0000256" key="13">
    <source>
        <dbReference type="SAM" id="MobiDB-lite"/>
    </source>
</evidence>
<feature type="transmembrane region" description="Helical" evidence="14">
    <location>
        <begin position="340"/>
        <end position="365"/>
    </location>
</feature>
<feature type="transmembrane region" description="Helical" evidence="14">
    <location>
        <begin position="568"/>
        <end position="588"/>
    </location>
</feature>
<gene>
    <name evidence="16" type="ORF">TBIB3V08_LOCUS1975</name>
</gene>
<evidence type="ECO:0000256" key="11">
    <source>
        <dbReference type="ARBA" id="ARBA00023180"/>
    </source>
</evidence>
<keyword evidence="7" id="KW-0851">Voltage-gated channel</keyword>
<accession>A0A7R9ERD2</accession>
<dbReference type="PANTHER" id="PTHR45628:SF7">
    <property type="entry name" value="VOLTAGE-DEPENDENT CALCIUM CHANNEL TYPE A SUBUNIT ALPHA-1"/>
    <property type="match status" value="1"/>
</dbReference>
<keyword evidence="3" id="KW-0109">Calcium transport</keyword>
<feature type="domain" description="Ion transport" evidence="15">
    <location>
        <begin position="333"/>
        <end position="404"/>
    </location>
</feature>
<dbReference type="InterPro" id="IPR005821">
    <property type="entry name" value="Ion_trans_dom"/>
</dbReference>
<evidence type="ECO:0000256" key="3">
    <source>
        <dbReference type="ARBA" id="ARBA00022568"/>
    </source>
</evidence>
<keyword evidence="11" id="KW-0325">Glycoprotein</keyword>
<keyword evidence="12" id="KW-0407">Ion channel</keyword>
<keyword evidence="10 14" id="KW-0472">Membrane</keyword>
<evidence type="ECO:0000256" key="10">
    <source>
        <dbReference type="ARBA" id="ARBA00023136"/>
    </source>
</evidence>
<evidence type="ECO:0000256" key="12">
    <source>
        <dbReference type="ARBA" id="ARBA00023303"/>
    </source>
</evidence>
<proteinExistence type="predicted"/>
<dbReference type="InterPro" id="IPR050599">
    <property type="entry name" value="VDCC_alpha-1_subunit"/>
</dbReference>
<evidence type="ECO:0000256" key="4">
    <source>
        <dbReference type="ARBA" id="ARBA00022673"/>
    </source>
</evidence>
<dbReference type="Pfam" id="PF00520">
    <property type="entry name" value="Ion_trans"/>
    <property type="match status" value="2"/>
</dbReference>
<evidence type="ECO:0000256" key="5">
    <source>
        <dbReference type="ARBA" id="ARBA00022692"/>
    </source>
</evidence>
<keyword evidence="2" id="KW-0813">Transport</keyword>
<feature type="compositionally biased region" description="Basic and acidic residues" evidence="13">
    <location>
        <begin position="8"/>
        <end position="18"/>
    </location>
</feature>
<dbReference type="PANTHER" id="PTHR45628">
    <property type="entry name" value="VOLTAGE-DEPENDENT CALCIUM CHANNEL TYPE A SUBUNIT ALPHA-1"/>
    <property type="match status" value="1"/>
</dbReference>
<evidence type="ECO:0000256" key="6">
    <source>
        <dbReference type="ARBA" id="ARBA00022837"/>
    </source>
</evidence>
<dbReference type="Gene3D" id="1.10.287.70">
    <property type="match status" value="2"/>
</dbReference>
<keyword evidence="5 14" id="KW-0812">Transmembrane</keyword>
<evidence type="ECO:0000256" key="2">
    <source>
        <dbReference type="ARBA" id="ARBA00022448"/>
    </source>
</evidence>
<evidence type="ECO:0000256" key="1">
    <source>
        <dbReference type="ARBA" id="ARBA00004141"/>
    </source>
</evidence>
<evidence type="ECO:0000256" key="7">
    <source>
        <dbReference type="ARBA" id="ARBA00022882"/>
    </source>
</evidence>
<evidence type="ECO:0000259" key="15">
    <source>
        <dbReference type="Pfam" id="PF00520"/>
    </source>
</evidence>
<dbReference type="GO" id="GO:0098703">
    <property type="term" value="P:calcium ion import across plasma membrane"/>
    <property type="evidence" value="ECO:0007669"/>
    <property type="project" value="TreeGrafter"/>
</dbReference>
<reference evidence="16" key="1">
    <citation type="submission" date="2020-11" db="EMBL/GenBank/DDBJ databases">
        <authorList>
            <person name="Tran Van P."/>
        </authorList>
    </citation>
    <scope>NUCLEOTIDE SEQUENCE</scope>
</reference>
<dbReference type="GO" id="GO:0007268">
    <property type="term" value="P:chemical synaptic transmission"/>
    <property type="evidence" value="ECO:0007669"/>
    <property type="project" value="TreeGrafter"/>
</dbReference>
<keyword evidence="8 14" id="KW-1133">Transmembrane helix</keyword>
<protein>
    <recommendedName>
        <fullName evidence="15">Ion transport domain-containing protein</fullName>
    </recommendedName>
</protein>
<feature type="domain" description="Ion transport" evidence="15">
    <location>
        <begin position="504"/>
        <end position="583"/>
    </location>
</feature>
<comment type="subcellular location">
    <subcellularLocation>
        <location evidence="1">Membrane</location>
        <topology evidence="1">Multi-pass membrane protein</topology>
    </subcellularLocation>
</comment>
<dbReference type="GO" id="GO:0045202">
    <property type="term" value="C:synapse"/>
    <property type="evidence" value="ECO:0007669"/>
    <property type="project" value="GOC"/>
</dbReference>
<evidence type="ECO:0000256" key="8">
    <source>
        <dbReference type="ARBA" id="ARBA00022989"/>
    </source>
</evidence>
<sequence>MECLGEGGGKRAGQEARHWRGSTAHRARLSVVSAADDPPNFFKDPWNTFDFITVIGSIIDALVIELGPSELTQEQTLLTDRICLVVLDATVVGSLARQVPLAQARLVPSGQQSAHSQADERLPECWGLFAQTGSTSRGDLSRCHSNTSHLVQKLVNDSEQENFINVGFLRLFRAARLVKLLRQGYTIRILLWTFVQSFKVNIDLPHAGHGVWFAGYSSVEVTASGLLVTAGSRLEHWPGVRRVNIDLSHAGHGVWFAGYSGVEGTASGLLVTAGSRLEHWPGVRRVNIDLPHAGHGVWFAGYSGVEFFSRLNEEKDLVYSVKWCFVDSSTAASMRRWTSLWWQLLLALPYVCLLIAMLFFIYAIIGMQVFGNLKSVPGEFVNRHNNFQTFFGALLLLFRLPTQTHTTGHCSDRELASKQDIFPPITSIFLPTQMHITSSQSAMYHSNGQLLKPDTQEISAYRPTSVNNYKTRGLTRYSCSSLDDRKIEVRISVFGNIALDPDTSLSRHNNFRSFVQGLMLLFRCATGEAWPNIMLACVAGRPCDPMAGKCSTNGTFTGKCEECGSSLAYAYFVSFIFFCSFLVSGPSLTQH</sequence>
<name>A0A7R9ERD2_9NEOP</name>
<dbReference type="AlphaFoldDB" id="A0A7R9ERD2"/>
<keyword evidence="6" id="KW-0106">Calcium</keyword>
<dbReference type="InterPro" id="IPR027359">
    <property type="entry name" value="Volt_channel_dom_sf"/>
</dbReference>
<dbReference type="EMBL" id="OD564673">
    <property type="protein sequence ID" value="CAD7439410.1"/>
    <property type="molecule type" value="Genomic_DNA"/>
</dbReference>
<organism evidence="16">
    <name type="scientific">Timema bartmani</name>
    <dbReference type="NCBI Taxonomy" id="61472"/>
    <lineage>
        <taxon>Eukaryota</taxon>
        <taxon>Metazoa</taxon>
        <taxon>Ecdysozoa</taxon>
        <taxon>Arthropoda</taxon>
        <taxon>Hexapoda</taxon>
        <taxon>Insecta</taxon>
        <taxon>Pterygota</taxon>
        <taxon>Neoptera</taxon>
        <taxon>Polyneoptera</taxon>
        <taxon>Phasmatodea</taxon>
        <taxon>Timematodea</taxon>
        <taxon>Timematoidea</taxon>
        <taxon>Timematidae</taxon>
        <taxon>Timema</taxon>
    </lineage>
</organism>
<dbReference type="SUPFAM" id="SSF81324">
    <property type="entry name" value="Voltage-gated potassium channels"/>
    <property type="match status" value="1"/>
</dbReference>
<evidence type="ECO:0000313" key="16">
    <source>
        <dbReference type="EMBL" id="CAD7439410.1"/>
    </source>
</evidence>
<evidence type="ECO:0000256" key="9">
    <source>
        <dbReference type="ARBA" id="ARBA00023065"/>
    </source>
</evidence>
<keyword evidence="4" id="KW-0107">Calcium channel</keyword>
<keyword evidence="9" id="KW-0406">Ion transport</keyword>